<comment type="caution">
    <text evidence="2">The sequence shown here is derived from an EMBL/GenBank/DDBJ whole genome shotgun (WGS) entry which is preliminary data.</text>
</comment>
<dbReference type="GO" id="GO:0004519">
    <property type="term" value="F:endonuclease activity"/>
    <property type="evidence" value="ECO:0007669"/>
    <property type="project" value="UniProtKB-KW"/>
</dbReference>
<protein>
    <submittedName>
        <fullName evidence="2">HNH endonuclease</fullName>
    </submittedName>
</protein>
<dbReference type="EMBL" id="DRDR01000077">
    <property type="protein sequence ID" value="HDL60160.1"/>
    <property type="molecule type" value="Genomic_DNA"/>
</dbReference>
<dbReference type="CDD" id="cd00085">
    <property type="entry name" value="HNHc"/>
    <property type="match status" value="1"/>
</dbReference>
<dbReference type="PANTHER" id="PTHR33877">
    <property type="entry name" value="SLL1193 PROTEIN"/>
    <property type="match status" value="1"/>
</dbReference>
<evidence type="ECO:0000313" key="2">
    <source>
        <dbReference type="EMBL" id="HDL60160.1"/>
    </source>
</evidence>
<keyword evidence="2" id="KW-0378">Hydrolase</keyword>
<dbReference type="Proteomes" id="UP000886381">
    <property type="component" value="Unassembled WGS sequence"/>
</dbReference>
<dbReference type="PANTHER" id="PTHR33877:SF2">
    <property type="entry name" value="OS07G0170200 PROTEIN"/>
    <property type="match status" value="1"/>
</dbReference>
<keyword evidence="2" id="KW-0540">Nuclease</keyword>
<feature type="non-terminal residue" evidence="2">
    <location>
        <position position="1"/>
    </location>
</feature>
<dbReference type="InterPro" id="IPR052892">
    <property type="entry name" value="NA-targeting_endonuclease"/>
</dbReference>
<dbReference type="Gene3D" id="1.10.30.50">
    <property type="match status" value="1"/>
</dbReference>
<dbReference type="AlphaFoldDB" id="A0A7V0Q6B4"/>
<reference evidence="2" key="1">
    <citation type="journal article" date="2020" name="mSystems">
        <title>Genome- and Community-Level Interaction Insights into Carbon Utilization and Element Cycling Functions of Hydrothermarchaeota in Hydrothermal Sediment.</title>
        <authorList>
            <person name="Zhou Z."/>
            <person name="Liu Y."/>
            <person name="Xu W."/>
            <person name="Pan J."/>
            <person name="Luo Z.H."/>
            <person name="Li M."/>
        </authorList>
    </citation>
    <scope>NUCLEOTIDE SEQUENCE [LARGE SCALE GENOMIC DNA]</scope>
    <source>
        <strain evidence="2">HyVt-28</strain>
    </source>
</reference>
<evidence type="ECO:0000259" key="1">
    <source>
        <dbReference type="SMART" id="SM00507"/>
    </source>
</evidence>
<name>A0A7V0Q6B4_UNCW3</name>
<feature type="domain" description="HNH nuclease" evidence="1">
    <location>
        <begin position="50"/>
        <end position="101"/>
    </location>
</feature>
<accession>A0A7V0Q6B4</accession>
<dbReference type="SMART" id="SM00507">
    <property type="entry name" value="HNHc"/>
    <property type="match status" value="1"/>
</dbReference>
<gene>
    <name evidence="2" type="ORF">ENH14_01760</name>
</gene>
<dbReference type="InterPro" id="IPR003615">
    <property type="entry name" value="HNH_nuc"/>
</dbReference>
<dbReference type="Pfam" id="PF14279">
    <property type="entry name" value="HNH_5"/>
    <property type="match status" value="1"/>
</dbReference>
<keyword evidence="2" id="KW-0255">Endonuclease</keyword>
<proteinExistence type="predicted"/>
<organism evidence="2">
    <name type="scientific">candidate division WOR-3 bacterium</name>
    <dbReference type="NCBI Taxonomy" id="2052148"/>
    <lineage>
        <taxon>Bacteria</taxon>
        <taxon>Bacteria division WOR-3</taxon>
    </lineage>
</organism>
<sequence>RAIKLIYLQKAEPVIYKDGRVLRAERVIYRAPSVIKLNYYVKLRYREVPLTKRNILRRDNYTCQYCGTREGPMTVDHVIPKRLGGRDEWANLVCACFRCNNKKGDRTPEEAGMKLLRKPRKPSYFTLLFATRKVPDERWKEFLFLK</sequence>
<dbReference type="InterPro" id="IPR029471">
    <property type="entry name" value="HNH_5"/>
</dbReference>